<proteinExistence type="predicted"/>
<name>A0A8S5P679_9CAUD</name>
<accession>A0A8S5P679</accession>
<evidence type="ECO:0000313" key="1">
    <source>
        <dbReference type="EMBL" id="DAE02152.1"/>
    </source>
</evidence>
<organism evidence="1">
    <name type="scientific">Siphoviridae sp. ct0106</name>
    <dbReference type="NCBI Taxonomy" id="2825290"/>
    <lineage>
        <taxon>Viruses</taxon>
        <taxon>Duplodnaviria</taxon>
        <taxon>Heunggongvirae</taxon>
        <taxon>Uroviricota</taxon>
        <taxon>Caudoviricetes</taxon>
    </lineage>
</organism>
<protein>
    <submittedName>
        <fullName evidence="1">Uncharacterized protein</fullName>
    </submittedName>
</protein>
<dbReference type="EMBL" id="BK015341">
    <property type="protein sequence ID" value="DAE02152.1"/>
    <property type="molecule type" value="Genomic_DNA"/>
</dbReference>
<reference evidence="1" key="1">
    <citation type="journal article" date="2021" name="Proc. Natl. Acad. Sci. U.S.A.">
        <title>A Catalog of Tens of Thousands of Viruses from Human Metagenomes Reveals Hidden Associations with Chronic Diseases.</title>
        <authorList>
            <person name="Tisza M.J."/>
            <person name="Buck C.B."/>
        </authorList>
    </citation>
    <scope>NUCLEOTIDE SEQUENCE</scope>
    <source>
        <strain evidence="1">Ct0106</strain>
    </source>
</reference>
<sequence length="34" mass="3888">MSALCDLASDWGWLIDDGPHPEIICPHHNQKEMK</sequence>